<organism evidence="1 2">
    <name type="scientific">Oopsacas minuta</name>
    <dbReference type="NCBI Taxonomy" id="111878"/>
    <lineage>
        <taxon>Eukaryota</taxon>
        <taxon>Metazoa</taxon>
        <taxon>Porifera</taxon>
        <taxon>Hexactinellida</taxon>
        <taxon>Hexasterophora</taxon>
        <taxon>Lyssacinosida</taxon>
        <taxon>Leucopsacidae</taxon>
        <taxon>Oopsacas</taxon>
    </lineage>
</organism>
<sequence>MIDDAKENETPRDVFRQVLPLAFYYLKCSLPFEDITQIIANASNLILTTHDLFHIIFQLSEPVLRGFCIEHYSFSNSVPFYYPILPSKSLKQKDTKFAICKELWYSLQQFNGLVSFGLGRAGWNPVGKSYLLDFIFETDFVKGNPQNSTFHFNSIDIQMTKNLFGKMKNTSDAESIKWAYIDCHRQTNHTILKIICQHLDIALVHITNDDFMNNKSELNSDIKRLLGSVKHCYYLVRDYKDTKVKIESVQRGSTYEKYYFIPNLTRQDTNSHSVRKSLKELGYEILHLKNPKVDRKWISRLRDAEG</sequence>
<dbReference type="AlphaFoldDB" id="A0AAV7K6T9"/>
<gene>
    <name evidence="1" type="ORF">LOD99_1410</name>
</gene>
<dbReference type="Proteomes" id="UP001165289">
    <property type="component" value="Unassembled WGS sequence"/>
</dbReference>
<evidence type="ECO:0000313" key="2">
    <source>
        <dbReference type="Proteomes" id="UP001165289"/>
    </source>
</evidence>
<name>A0AAV7K6T9_9METZ</name>
<evidence type="ECO:0000313" key="1">
    <source>
        <dbReference type="EMBL" id="KAI6656615.1"/>
    </source>
</evidence>
<dbReference type="EMBL" id="JAKMXF010000144">
    <property type="protein sequence ID" value="KAI6656615.1"/>
    <property type="molecule type" value="Genomic_DNA"/>
</dbReference>
<reference evidence="1 2" key="1">
    <citation type="journal article" date="2023" name="BMC Biol.">
        <title>The compact genome of the sponge Oopsacas minuta (Hexactinellida) is lacking key metazoan core genes.</title>
        <authorList>
            <person name="Santini S."/>
            <person name="Schenkelaars Q."/>
            <person name="Jourda C."/>
            <person name="Duchesne M."/>
            <person name="Belahbib H."/>
            <person name="Rocher C."/>
            <person name="Selva M."/>
            <person name="Riesgo A."/>
            <person name="Vervoort M."/>
            <person name="Leys S.P."/>
            <person name="Kodjabachian L."/>
            <person name="Le Bivic A."/>
            <person name="Borchiellini C."/>
            <person name="Claverie J.M."/>
            <person name="Renard E."/>
        </authorList>
    </citation>
    <scope>NUCLEOTIDE SEQUENCE [LARGE SCALE GENOMIC DNA]</scope>
    <source>
        <strain evidence="1">SPO-2</strain>
    </source>
</reference>
<comment type="caution">
    <text evidence="1">The sequence shown here is derived from an EMBL/GenBank/DDBJ whole genome shotgun (WGS) entry which is preliminary data.</text>
</comment>
<proteinExistence type="predicted"/>
<protein>
    <submittedName>
        <fullName evidence="1">Uncharacterized protein</fullName>
    </submittedName>
</protein>
<accession>A0AAV7K6T9</accession>
<keyword evidence="2" id="KW-1185">Reference proteome</keyword>